<evidence type="ECO:0000259" key="1">
    <source>
        <dbReference type="Pfam" id="PF10543"/>
    </source>
</evidence>
<dbReference type="AlphaFoldDB" id="A0A3N9UJ36"/>
<feature type="domain" description="KilA-N DNA-binding" evidence="1">
    <location>
        <begin position="2"/>
        <end position="79"/>
    </location>
</feature>
<dbReference type="InterPro" id="IPR018873">
    <property type="entry name" value="KilA-N_DNA-bd_domain"/>
</dbReference>
<proteinExistence type="predicted"/>
<accession>A0A3N9UJ36</accession>
<dbReference type="OrthoDB" id="9812611at2"/>
<dbReference type="Pfam" id="PF10543">
    <property type="entry name" value="ORF6N"/>
    <property type="match status" value="1"/>
</dbReference>
<name>A0A3N9UJ36_9BACI</name>
<dbReference type="EMBL" id="RRCT01000001">
    <property type="protein sequence ID" value="RQW76004.1"/>
    <property type="molecule type" value="Genomic_DNA"/>
</dbReference>
<reference evidence="2 3" key="1">
    <citation type="journal article" date="2013" name="J. Microbiol.">
        <title>Lysinibacillus chungkukjangi sp. nov., isolated from Chungkukjang, Korean fermented soybean food.</title>
        <authorList>
            <person name="Kim S.J."/>
            <person name="Jang Y.H."/>
            <person name="Hamada M."/>
            <person name="Ahn J.H."/>
            <person name="Weon H.Y."/>
            <person name="Suzuki K."/>
            <person name="Whang K.S."/>
            <person name="Kwon S.W."/>
        </authorList>
    </citation>
    <scope>NUCLEOTIDE SEQUENCE [LARGE SCALE GENOMIC DNA]</scope>
    <source>
        <strain evidence="2 3">MCCC 1A12701</strain>
    </source>
</reference>
<sequence length="127" mass="14902">MEYNGVQVVTTKKLAAMFGTTSVRINQNFVKRKHQYELGHHYFVCSGEKLDELKCLFSNKIDLKHTSVLYLWTKYGAYLQVQNLKGDQAWKGFCSCIDYFYGTEELIKTYINELNQKIEQLKQNIND</sequence>
<keyword evidence="3" id="KW-1185">Reference proteome</keyword>
<evidence type="ECO:0000313" key="2">
    <source>
        <dbReference type="EMBL" id="RQW76004.1"/>
    </source>
</evidence>
<organism evidence="2 3">
    <name type="scientific">Lysinibacillus composti</name>
    <dbReference type="NCBI Taxonomy" id="720633"/>
    <lineage>
        <taxon>Bacteria</taxon>
        <taxon>Bacillati</taxon>
        <taxon>Bacillota</taxon>
        <taxon>Bacilli</taxon>
        <taxon>Bacillales</taxon>
        <taxon>Bacillaceae</taxon>
        <taxon>Lysinibacillus</taxon>
    </lineage>
</organism>
<comment type="caution">
    <text evidence="2">The sequence shown here is derived from an EMBL/GenBank/DDBJ whole genome shotgun (WGS) entry which is preliminary data.</text>
</comment>
<gene>
    <name evidence="2" type="ORF">EBB45_00140</name>
</gene>
<dbReference type="RefSeq" id="WP_124761411.1">
    <property type="nucleotide sequence ID" value="NZ_JAFBDY010000001.1"/>
</dbReference>
<dbReference type="Proteomes" id="UP000274033">
    <property type="component" value="Unassembled WGS sequence"/>
</dbReference>
<protein>
    <recommendedName>
        <fullName evidence="1">KilA-N DNA-binding domain-containing protein</fullName>
    </recommendedName>
</protein>
<evidence type="ECO:0000313" key="3">
    <source>
        <dbReference type="Proteomes" id="UP000274033"/>
    </source>
</evidence>